<dbReference type="AlphaFoldDB" id="A0A8J3BUP6"/>
<dbReference type="EMBL" id="BMMX01000002">
    <property type="protein sequence ID" value="GGK79692.1"/>
    <property type="molecule type" value="Genomic_DNA"/>
</dbReference>
<organism evidence="2 3">
    <name type="scientific">Mangrovihabitans endophyticus</name>
    <dbReference type="NCBI Taxonomy" id="1751298"/>
    <lineage>
        <taxon>Bacteria</taxon>
        <taxon>Bacillati</taxon>
        <taxon>Actinomycetota</taxon>
        <taxon>Actinomycetes</taxon>
        <taxon>Micromonosporales</taxon>
        <taxon>Micromonosporaceae</taxon>
        <taxon>Mangrovihabitans</taxon>
    </lineage>
</organism>
<name>A0A8J3BUP6_9ACTN</name>
<keyword evidence="3" id="KW-1185">Reference proteome</keyword>
<reference evidence="2" key="2">
    <citation type="submission" date="2020-09" db="EMBL/GenBank/DDBJ databases">
        <authorList>
            <person name="Sun Q."/>
            <person name="Zhou Y."/>
        </authorList>
    </citation>
    <scope>NUCLEOTIDE SEQUENCE</scope>
    <source>
        <strain evidence="2">CGMCC 4.7299</strain>
    </source>
</reference>
<proteinExistence type="predicted"/>
<feature type="region of interest" description="Disordered" evidence="1">
    <location>
        <begin position="65"/>
        <end position="84"/>
    </location>
</feature>
<protein>
    <submittedName>
        <fullName evidence="2">Uncharacterized protein</fullName>
    </submittedName>
</protein>
<evidence type="ECO:0000313" key="2">
    <source>
        <dbReference type="EMBL" id="GGK79692.1"/>
    </source>
</evidence>
<comment type="caution">
    <text evidence="2">The sequence shown here is derived from an EMBL/GenBank/DDBJ whole genome shotgun (WGS) entry which is preliminary data.</text>
</comment>
<accession>A0A8J3BUP6</accession>
<feature type="compositionally biased region" description="Low complexity" evidence="1">
    <location>
        <begin position="65"/>
        <end position="75"/>
    </location>
</feature>
<gene>
    <name evidence="2" type="ORF">GCM10012284_12140</name>
</gene>
<evidence type="ECO:0000256" key="1">
    <source>
        <dbReference type="SAM" id="MobiDB-lite"/>
    </source>
</evidence>
<dbReference type="Proteomes" id="UP000656042">
    <property type="component" value="Unassembled WGS sequence"/>
</dbReference>
<sequence>MLFQTMYTSENCPATVVVAMSPITTGMSVRFLLSWSAIGWESSMPATGTPCSIGGMATLPVPMANSSAWPSSASSARKRTPSWM</sequence>
<reference evidence="2" key="1">
    <citation type="journal article" date="2014" name="Int. J. Syst. Evol. Microbiol.">
        <title>Complete genome sequence of Corynebacterium casei LMG S-19264T (=DSM 44701T), isolated from a smear-ripened cheese.</title>
        <authorList>
            <consortium name="US DOE Joint Genome Institute (JGI-PGF)"/>
            <person name="Walter F."/>
            <person name="Albersmeier A."/>
            <person name="Kalinowski J."/>
            <person name="Ruckert C."/>
        </authorList>
    </citation>
    <scope>NUCLEOTIDE SEQUENCE</scope>
    <source>
        <strain evidence="2">CGMCC 4.7299</strain>
    </source>
</reference>
<evidence type="ECO:0000313" key="3">
    <source>
        <dbReference type="Proteomes" id="UP000656042"/>
    </source>
</evidence>